<dbReference type="InterPro" id="IPR014710">
    <property type="entry name" value="RmlC-like_jellyroll"/>
</dbReference>
<dbReference type="EC" id="5.1.3.13" evidence="3 7"/>
<dbReference type="Proteomes" id="UP000069205">
    <property type="component" value="Chromosome"/>
</dbReference>
<dbReference type="KEGG" id="nmv:NITMOv2_3408"/>
<dbReference type="PANTHER" id="PTHR21047">
    <property type="entry name" value="DTDP-6-DEOXY-D-GLUCOSE-3,5 EPIMERASE"/>
    <property type="match status" value="1"/>
</dbReference>
<dbReference type="SUPFAM" id="SSF51182">
    <property type="entry name" value="RmlC-like cupins"/>
    <property type="match status" value="1"/>
</dbReference>
<evidence type="ECO:0000313" key="8">
    <source>
        <dbReference type="EMBL" id="ALA59800.1"/>
    </source>
</evidence>
<comment type="similarity">
    <text evidence="7">Belongs to the dTDP-4-dehydrorhamnose 3,5-epimerase family.</text>
</comment>
<protein>
    <recommendedName>
        <fullName evidence="4 7">dTDP-4-dehydrorhamnose 3,5-epimerase</fullName>
        <ecNumber evidence="3 7">5.1.3.13</ecNumber>
    </recommendedName>
    <alternativeName>
        <fullName evidence="7">Thymidine diphospho-4-keto-rhamnose 3,5-epimerase</fullName>
    </alternativeName>
</protein>
<evidence type="ECO:0000256" key="5">
    <source>
        <dbReference type="PIRSR" id="PIRSR600888-1"/>
    </source>
</evidence>
<proteinExistence type="inferred from homology"/>
<dbReference type="AlphaFoldDB" id="A0A0K2GFQ8"/>
<feature type="site" description="Participates in a stacking interaction with the thymidine ring of dTDP-4-oxo-6-deoxyglucose" evidence="6">
    <location>
        <position position="138"/>
    </location>
</feature>
<dbReference type="PATRIC" id="fig|42253.5.peg.3362"/>
<evidence type="ECO:0000256" key="1">
    <source>
        <dbReference type="ARBA" id="ARBA00001298"/>
    </source>
</evidence>
<dbReference type="UniPathway" id="UPA00124"/>
<evidence type="ECO:0000256" key="7">
    <source>
        <dbReference type="RuleBase" id="RU364069"/>
    </source>
</evidence>
<comment type="catalytic activity">
    <reaction evidence="1 7">
        <text>dTDP-4-dehydro-6-deoxy-alpha-D-glucose = dTDP-4-dehydro-beta-L-rhamnose</text>
        <dbReference type="Rhea" id="RHEA:16969"/>
        <dbReference type="ChEBI" id="CHEBI:57649"/>
        <dbReference type="ChEBI" id="CHEBI:62830"/>
        <dbReference type="EC" id="5.1.3.13"/>
    </reaction>
</comment>
<dbReference type="STRING" id="42253.NITMOv2_3408"/>
<dbReference type="NCBIfam" id="TIGR01221">
    <property type="entry name" value="rmlC"/>
    <property type="match status" value="1"/>
</dbReference>
<evidence type="ECO:0000256" key="2">
    <source>
        <dbReference type="ARBA" id="ARBA00001997"/>
    </source>
</evidence>
<comment type="function">
    <text evidence="2 7">Catalyzes the epimerization of the C3' and C5'positions of dTDP-6-deoxy-D-xylo-4-hexulose, forming dTDP-6-deoxy-L-lyxo-4-hexulose.</text>
</comment>
<dbReference type="CDD" id="cd00438">
    <property type="entry name" value="cupin_RmlC"/>
    <property type="match status" value="1"/>
</dbReference>
<keyword evidence="7 8" id="KW-0413">Isomerase</keyword>
<dbReference type="GO" id="GO:0000271">
    <property type="term" value="P:polysaccharide biosynthetic process"/>
    <property type="evidence" value="ECO:0007669"/>
    <property type="project" value="TreeGrafter"/>
</dbReference>
<dbReference type="InterPro" id="IPR000888">
    <property type="entry name" value="RmlC-like"/>
</dbReference>
<keyword evidence="9" id="KW-1185">Reference proteome</keyword>
<evidence type="ECO:0000256" key="3">
    <source>
        <dbReference type="ARBA" id="ARBA00012098"/>
    </source>
</evidence>
<comment type="subunit">
    <text evidence="7">Homodimer.</text>
</comment>
<feature type="active site" description="Proton donor" evidence="5">
    <location>
        <position position="132"/>
    </location>
</feature>
<dbReference type="GO" id="GO:0019305">
    <property type="term" value="P:dTDP-rhamnose biosynthetic process"/>
    <property type="evidence" value="ECO:0007669"/>
    <property type="project" value="UniProtKB-UniRule"/>
</dbReference>
<dbReference type="GO" id="GO:0008830">
    <property type="term" value="F:dTDP-4-dehydrorhamnose 3,5-epimerase activity"/>
    <property type="evidence" value="ECO:0007669"/>
    <property type="project" value="UniProtKB-UniRule"/>
</dbReference>
<organism evidence="8 9">
    <name type="scientific">Nitrospira moscoviensis</name>
    <dbReference type="NCBI Taxonomy" id="42253"/>
    <lineage>
        <taxon>Bacteria</taxon>
        <taxon>Pseudomonadati</taxon>
        <taxon>Nitrospirota</taxon>
        <taxon>Nitrospiria</taxon>
        <taxon>Nitrospirales</taxon>
        <taxon>Nitrospiraceae</taxon>
        <taxon>Nitrospira</taxon>
    </lineage>
</organism>
<evidence type="ECO:0000313" key="9">
    <source>
        <dbReference type="Proteomes" id="UP000069205"/>
    </source>
</evidence>
<dbReference type="EMBL" id="CP011801">
    <property type="protein sequence ID" value="ALA59800.1"/>
    <property type="molecule type" value="Genomic_DNA"/>
</dbReference>
<evidence type="ECO:0000256" key="4">
    <source>
        <dbReference type="ARBA" id="ARBA00019595"/>
    </source>
</evidence>
<dbReference type="GO" id="GO:0005829">
    <property type="term" value="C:cytosol"/>
    <property type="evidence" value="ECO:0007669"/>
    <property type="project" value="TreeGrafter"/>
</dbReference>
<accession>A0A0K2GFQ8</accession>
<gene>
    <name evidence="8" type="primary">rmlC</name>
    <name evidence="8" type="ORF">NITMOv2_3408</name>
</gene>
<feature type="active site" description="Proton acceptor" evidence="5">
    <location>
        <position position="62"/>
    </location>
</feature>
<reference evidence="8 9" key="1">
    <citation type="journal article" date="2015" name="Proc. Natl. Acad. Sci. U.S.A.">
        <title>Expanded metabolic versatility of ubiquitous nitrite-oxidizing bacteria from the genus Nitrospira.</title>
        <authorList>
            <person name="Koch H."/>
            <person name="Lucker S."/>
            <person name="Albertsen M."/>
            <person name="Kitzinger K."/>
            <person name="Herbold C."/>
            <person name="Spieck E."/>
            <person name="Nielsen P.H."/>
            <person name="Wagner M."/>
            <person name="Daims H."/>
        </authorList>
    </citation>
    <scope>NUCLEOTIDE SEQUENCE [LARGE SCALE GENOMIC DNA]</scope>
    <source>
        <strain evidence="8 9">NSP M-1</strain>
    </source>
</reference>
<comment type="pathway">
    <text evidence="7">Carbohydrate biosynthesis; dTDP-L-rhamnose biosynthesis.</text>
</comment>
<dbReference type="InterPro" id="IPR011051">
    <property type="entry name" value="RmlC_Cupin_sf"/>
</dbReference>
<name>A0A0K2GFQ8_NITMO</name>
<dbReference type="Gene3D" id="2.60.120.10">
    <property type="entry name" value="Jelly Rolls"/>
    <property type="match status" value="1"/>
</dbReference>
<dbReference type="OrthoDB" id="9800680at2"/>
<evidence type="ECO:0000256" key="6">
    <source>
        <dbReference type="PIRSR" id="PIRSR600888-3"/>
    </source>
</evidence>
<dbReference type="Pfam" id="PF00908">
    <property type="entry name" value="dTDP_sugar_isom"/>
    <property type="match status" value="1"/>
</dbReference>
<sequence>MLFHKTPLEGCYVIEPERIQDHRGFFARVWCRLELEQHGLKADVMQSNVGFSVRKGTLRGLHYQTGPHAEVKVVRCTRGAMFDVVVDLRPQSPTYTRWFGVELTPDNGKMIYVPEGFAQGYVTLADDTEMNYHTSKLFHRESAIGVRFDDPAFGIEWPVEIAVISDQDKKWPDYKSRQQSYQPV</sequence>
<dbReference type="PANTHER" id="PTHR21047:SF2">
    <property type="entry name" value="THYMIDINE DIPHOSPHO-4-KETO-RHAMNOSE 3,5-EPIMERASE"/>
    <property type="match status" value="1"/>
</dbReference>
<dbReference type="RefSeq" id="WP_053380753.1">
    <property type="nucleotide sequence ID" value="NZ_CP011801.1"/>
</dbReference>